<name>A0A347UHE4_9RHOB</name>
<feature type="domain" description="Cytoskeleton protein RodZ-like C-terminal" evidence="3">
    <location>
        <begin position="305"/>
        <end position="372"/>
    </location>
</feature>
<organism evidence="4 5">
    <name type="scientific">Profundibacter amoris</name>
    <dbReference type="NCBI Taxonomy" id="2171755"/>
    <lineage>
        <taxon>Bacteria</taxon>
        <taxon>Pseudomonadati</taxon>
        <taxon>Pseudomonadota</taxon>
        <taxon>Alphaproteobacteria</taxon>
        <taxon>Rhodobacterales</taxon>
        <taxon>Paracoccaceae</taxon>
        <taxon>Profundibacter</taxon>
    </lineage>
</organism>
<dbReference type="Pfam" id="PF13413">
    <property type="entry name" value="HTH_25"/>
    <property type="match status" value="1"/>
</dbReference>
<feature type="transmembrane region" description="Helical" evidence="2">
    <location>
        <begin position="153"/>
        <end position="174"/>
    </location>
</feature>
<dbReference type="KEGG" id="pamo:BAR1_10230"/>
<dbReference type="AlphaFoldDB" id="A0A347UHE4"/>
<keyword evidence="5" id="KW-1185">Reference proteome</keyword>
<keyword evidence="2" id="KW-0472">Membrane</keyword>
<gene>
    <name evidence="4" type="ORF">BAR1_10230</name>
</gene>
<accession>A0A347UHE4</accession>
<evidence type="ECO:0000256" key="2">
    <source>
        <dbReference type="SAM" id="Phobius"/>
    </source>
</evidence>
<feature type="region of interest" description="Disordered" evidence="1">
    <location>
        <begin position="107"/>
        <end position="135"/>
    </location>
</feature>
<dbReference type="PANTHER" id="PTHR34475">
    <property type="match status" value="1"/>
</dbReference>
<evidence type="ECO:0000313" key="4">
    <source>
        <dbReference type="EMBL" id="AXX98272.1"/>
    </source>
</evidence>
<dbReference type="GO" id="GO:0003677">
    <property type="term" value="F:DNA binding"/>
    <property type="evidence" value="ECO:0007669"/>
    <property type="project" value="InterPro"/>
</dbReference>
<dbReference type="InterPro" id="IPR050400">
    <property type="entry name" value="Bact_Cytoskel_RodZ"/>
</dbReference>
<feature type="compositionally biased region" description="Basic and acidic residues" evidence="1">
    <location>
        <begin position="118"/>
        <end position="133"/>
    </location>
</feature>
<protein>
    <submittedName>
        <fullName evidence="4">Helix-turn-helix domain-containing protein</fullName>
    </submittedName>
</protein>
<keyword evidence="2" id="KW-0812">Transmembrane</keyword>
<feature type="compositionally biased region" description="Low complexity" evidence="1">
    <location>
        <begin position="108"/>
        <end position="117"/>
    </location>
</feature>
<dbReference type="EMBL" id="CP032125">
    <property type="protein sequence ID" value="AXX98272.1"/>
    <property type="molecule type" value="Genomic_DNA"/>
</dbReference>
<evidence type="ECO:0000256" key="1">
    <source>
        <dbReference type="SAM" id="MobiDB-lite"/>
    </source>
</evidence>
<sequence>MIGRIFTPKEAEETVQPSGFDAYDLRLGDVMRGERATLGKSLLDVQRELKIKATYVAAIENADPSAFESPSFIAGYVRSYARYLGMDPEWAFQKFCDESDYETAHGMSAQASSAAAQKSERNAQKNDTFRDPLADPNATFLPRKESFFSGVEINAIGSMMVLVALIGGIGYGGWTVLQEVQRVQFAPVEQAPGLAATVDPLAGREDVFAMNEEETTGFVAPSPDALDRLYRPQALEVPVMVARDGPIAALNPDSFGTLAPDTSLSAPELRRVMAGLDQPDLSPEPADPTLIKVVEDGVPEVAIFAVRESWVRVKSADGTVIYEKVMQPGDKFVLPKTEEPPTLRTGYAGGVYFAVNGKTYGPAGEGASVVSKIALGEDEITEKYALADLTGNKELAKVVAELSVDPAKLPDE</sequence>
<keyword evidence="2" id="KW-1133">Transmembrane helix</keyword>
<dbReference type="PANTHER" id="PTHR34475:SF1">
    <property type="entry name" value="CYTOSKELETON PROTEIN RODZ"/>
    <property type="match status" value="1"/>
</dbReference>
<dbReference type="Proteomes" id="UP000261704">
    <property type="component" value="Chromosome"/>
</dbReference>
<dbReference type="InterPro" id="IPR025194">
    <property type="entry name" value="RodZ-like_C"/>
</dbReference>
<dbReference type="InterPro" id="IPR010982">
    <property type="entry name" value="Lambda_DNA-bd_dom_sf"/>
</dbReference>
<dbReference type="Pfam" id="PF13464">
    <property type="entry name" value="RodZ_C"/>
    <property type="match status" value="1"/>
</dbReference>
<dbReference type="OrthoDB" id="9790252at2"/>
<evidence type="ECO:0000313" key="5">
    <source>
        <dbReference type="Proteomes" id="UP000261704"/>
    </source>
</evidence>
<dbReference type="RefSeq" id="WP_118942928.1">
    <property type="nucleotide sequence ID" value="NZ_CP032125.1"/>
</dbReference>
<dbReference type="Gene3D" id="1.10.260.40">
    <property type="entry name" value="lambda repressor-like DNA-binding domains"/>
    <property type="match status" value="1"/>
</dbReference>
<reference evidence="4 5" key="1">
    <citation type="submission" date="2018-09" db="EMBL/GenBank/DDBJ databases">
        <title>Profundibacter amoris BAR1 gen. nov., sp. nov., a new member of the Roseobacter clade isolated at Lokis Castle Vent Field on the Arctic Mid-Oceanic Ridge.</title>
        <authorList>
            <person name="Le Moine Bauer S."/>
            <person name="Sjoeberg A.G."/>
            <person name="L'Haridon S."/>
            <person name="Stokke R."/>
            <person name="Roalkvam I."/>
            <person name="Steen I.H."/>
            <person name="Dahle H."/>
        </authorList>
    </citation>
    <scope>NUCLEOTIDE SEQUENCE [LARGE SCALE GENOMIC DNA]</scope>
    <source>
        <strain evidence="4 5">BAR1</strain>
    </source>
</reference>
<evidence type="ECO:0000259" key="3">
    <source>
        <dbReference type="Pfam" id="PF13464"/>
    </source>
</evidence>
<proteinExistence type="predicted"/>